<dbReference type="InterPro" id="IPR011435">
    <property type="entry name" value="UmpAB"/>
</dbReference>
<feature type="transmembrane region" description="Helical" evidence="1">
    <location>
        <begin position="44"/>
        <end position="64"/>
    </location>
</feature>
<gene>
    <name evidence="2" type="ORF">H8S44_05430</name>
</gene>
<dbReference type="AlphaFoldDB" id="A0A923LAW9"/>
<sequence length="85" mass="9032">MRRKGVGRALKEKVYESVTAVLPITVIVLLLSITAAPLSTGTLVLFLFGAVLLILGMGFFNMGVDMSMIPMGEGMGVQMSRAGKE</sequence>
<protein>
    <submittedName>
        <fullName evidence="2">DUF1538 family protein</fullName>
    </submittedName>
</protein>
<organism evidence="2 3">
    <name type="scientific">Anaerosacchariphilus hominis</name>
    <dbReference type="NCBI Taxonomy" id="2763017"/>
    <lineage>
        <taxon>Bacteria</taxon>
        <taxon>Bacillati</taxon>
        <taxon>Bacillota</taxon>
        <taxon>Clostridia</taxon>
        <taxon>Lachnospirales</taxon>
        <taxon>Lachnospiraceae</taxon>
        <taxon>Anaerosacchariphilus</taxon>
    </lineage>
</organism>
<dbReference type="Proteomes" id="UP000649345">
    <property type="component" value="Unassembled WGS sequence"/>
</dbReference>
<evidence type="ECO:0000313" key="2">
    <source>
        <dbReference type="EMBL" id="MBC5659211.1"/>
    </source>
</evidence>
<comment type="caution">
    <text evidence="2">The sequence shown here is derived from an EMBL/GenBank/DDBJ whole genome shotgun (WGS) entry which is preliminary data.</text>
</comment>
<keyword evidence="1" id="KW-1133">Transmembrane helix</keyword>
<reference evidence="2" key="1">
    <citation type="submission" date="2020-08" db="EMBL/GenBank/DDBJ databases">
        <title>Genome public.</title>
        <authorList>
            <person name="Liu C."/>
            <person name="Sun Q."/>
        </authorList>
    </citation>
    <scope>NUCLEOTIDE SEQUENCE</scope>
    <source>
        <strain evidence="2">NSJ-68</strain>
    </source>
</reference>
<accession>A0A923LAW9</accession>
<dbReference type="EMBL" id="JACOOR010000003">
    <property type="protein sequence ID" value="MBC5659211.1"/>
    <property type="molecule type" value="Genomic_DNA"/>
</dbReference>
<keyword evidence="3" id="KW-1185">Reference proteome</keyword>
<keyword evidence="1" id="KW-0472">Membrane</keyword>
<feature type="transmembrane region" description="Helical" evidence="1">
    <location>
        <begin position="20"/>
        <end position="38"/>
    </location>
</feature>
<dbReference type="Pfam" id="PF07556">
    <property type="entry name" value="DUF1538"/>
    <property type="match status" value="1"/>
</dbReference>
<evidence type="ECO:0000256" key="1">
    <source>
        <dbReference type="SAM" id="Phobius"/>
    </source>
</evidence>
<evidence type="ECO:0000313" key="3">
    <source>
        <dbReference type="Proteomes" id="UP000649345"/>
    </source>
</evidence>
<dbReference type="RefSeq" id="WP_186871622.1">
    <property type="nucleotide sequence ID" value="NZ_JACOOR010000003.1"/>
</dbReference>
<name>A0A923LAW9_9FIRM</name>
<keyword evidence="1" id="KW-0812">Transmembrane</keyword>
<proteinExistence type="predicted"/>